<evidence type="ECO:0000313" key="9">
    <source>
        <dbReference type="Proteomes" id="UP001596298"/>
    </source>
</evidence>
<evidence type="ECO:0000256" key="4">
    <source>
        <dbReference type="ARBA" id="ARBA00021948"/>
    </source>
</evidence>
<comment type="cofactor">
    <cofactor evidence="1">
        <name>Mg(2+)</name>
        <dbReference type="ChEBI" id="CHEBI:18420"/>
    </cofactor>
</comment>
<comment type="catalytic activity">
    <reaction evidence="7">
        <text>(2R)-O-phospho-3-sulfolactate + H2O = (2R)-3-sulfolactate + phosphate</text>
        <dbReference type="Rhea" id="RHEA:23416"/>
        <dbReference type="ChEBI" id="CHEBI:15377"/>
        <dbReference type="ChEBI" id="CHEBI:15597"/>
        <dbReference type="ChEBI" id="CHEBI:43474"/>
        <dbReference type="ChEBI" id="CHEBI:58738"/>
        <dbReference type="EC" id="3.1.3.71"/>
    </reaction>
</comment>
<keyword evidence="6" id="KW-0460">Magnesium</keyword>
<evidence type="ECO:0000313" key="8">
    <source>
        <dbReference type="EMBL" id="MFC6706946.1"/>
    </source>
</evidence>
<evidence type="ECO:0000256" key="5">
    <source>
        <dbReference type="ARBA" id="ARBA00022801"/>
    </source>
</evidence>
<comment type="similarity">
    <text evidence="2">Belongs to the ComB family.</text>
</comment>
<dbReference type="EMBL" id="JBHSWH010000001">
    <property type="protein sequence ID" value="MFC6706946.1"/>
    <property type="molecule type" value="Genomic_DNA"/>
</dbReference>
<evidence type="ECO:0000256" key="3">
    <source>
        <dbReference type="ARBA" id="ARBA00012953"/>
    </source>
</evidence>
<proteinExistence type="inferred from homology"/>
<gene>
    <name evidence="8" type="ORF">ACFQDH_17215</name>
</gene>
<evidence type="ECO:0000256" key="2">
    <source>
        <dbReference type="ARBA" id="ARBA00009997"/>
    </source>
</evidence>
<dbReference type="Pfam" id="PF04029">
    <property type="entry name" value="2-ph_phosp"/>
    <property type="match status" value="1"/>
</dbReference>
<reference evidence="9" key="1">
    <citation type="journal article" date="2019" name="Int. J. Syst. Evol. Microbiol.">
        <title>The Global Catalogue of Microorganisms (GCM) 10K type strain sequencing project: providing services to taxonomists for standard genome sequencing and annotation.</title>
        <authorList>
            <consortium name="The Broad Institute Genomics Platform"/>
            <consortium name="The Broad Institute Genome Sequencing Center for Infectious Disease"/>
            <person name="Wu L."/>
            <person name="Ma J."/>
        </authorList>
    </citation>
    <scope>NUCLEOTIDE SEQUENCE [LARGE SCALE GENOMIC DNA]</scope>
    <source>
        <strain evidence="9">CCUG 58127</strain>
    </source>
</reference>
<evidence type="ECO:0000256" key="7">
    <source>
        <dbReference type="ARBA" id="ARBA00033711"/>
    </source>
</evidence>
<keyword evidence="9" id="KW-1185">Reference proteome</keyword>
<dbReference type="PANTHER" id="PTHR37311">
    <property type="entry name" value="2-PHOSPHOSULFOLACTATE PHOSPHATASE-RELATED"/>
    <property type="match status" value="1"/>
</dbReference>
<dbReference type="EC" id="3.1.3.71" evidence="3"/>
<evidence type="ECO:0000256" key="6">
    <source>
        <dbReference type="ARBA" id="ARBA00022842"/>
    </source>
</evidence>
<sequence>MADIFGQGDYAIRFDWGPNGAHQLRADVSVVVDVLSFSTAVTIAVERGMDVYPFPWNDLRAAEFAAAHDATLAVGRLESTKPGSVVAPSLSPAGLLTCRFEPRIVLPSPNGSSIAASLLESGSRVAVGCLRNARAVANWLRVHLDEGRSVAVIAAGERWVSDGSLRPALEDQLGAGAILSTLRSLGCGESMSPESVCAATLFDAIENELTDTLQGCVGGRELIGNGFQADVAVAAELNSSAVVPMLADGAFRSAR</sequence>
<accession>A0ABW2AKU3</accession>
<organism evidence="8 9">
    <name type="scientific">Flexivirga alba</name>
    <dbReference type="NCBI Taxonomy" id="702742"/>
    <lineage>
        <taxon>Bacteria</taxon>
        <taxon>Bacillati</taxon>
        <taxon>Actinomycetota</taxon>
        <taxon>Actinomycetes</taxon>
        <taxon>Micrococcales</taxon>
        <taxon>Dermacoccaceae</taxon>
        <taxon>Flexivirga</taxon>
    </lineage>
</organism>
<dbReference type="InterPro" id="IPR036702">
    <property type="entry name" value="ComB-like_sf"/>
</dbReference>
<protein>
    <recommendedName>
        <fullName evidence="4">Probable 2-phosphosulfolactate phosphatase</fullName>
        <ecNumber evidence="3">3.1.3.71</ecNumber>
    </recommendedName>
</protein>
<evidence type="ECO:0000256" key="1">
    <source>
        <dbReference type="ARBA" id="ARBA00001946"/>
    </source>
</evidence>
<dbReference type="Gene3D" id="3.90.1560.10">
    <property type="entry name" value="ComB-like"/>
    <property type="match status" value="1"/>
</dbReference>
<keyword evidence="5" id="KW-0378">Hydrolase</keyword>
<dbReference type="SUPFAM" id="SSF142823">
    <property type="entry name" value="ComB-like"/>
    <property type="match status" value="1"/>
</dbReference>
<dbReference type="PANTHER" id="PTHR37311:SF1">
    <property type="entry name" value="2-PHOSPHOSULFOLACTATE PHOSPHATASE-RELATED"/>
    <property type="match status" value="1"/>
</dbReference>
<name>A0ABW2AKU3_9MICO</name>
<dbReference type="Proteomes" id="UP001596298">
    <property type="component" value="Unassembled WGS sequence"/>
</dbReference>
<comment type="caution">
    <text evidence="8">The sequence shown here is derived from an EMBL/GenBank/DDBJ whole genome shotgun (WGS) entry which is preliminary data.</text>
</comment>
<dbReference type="RefSeq" id="WP_382403619.1">
    <property type="nucleotide sequence ID" value="NZ_JBHSWH010000001.1"/>
</dbReference>
<dbReference type="InterPro" id="IPR005238">
    <property type="entry name" value="ComB-like"/>
</dbReference>